<evidence type="ECO:0000313" key="2">
    <source>
        <dbReference type="EMBL" id="KAJ1127854.1"/>
    </source>
</evidence>
<keyword evidence="3" id="KW-1185">Reference proteome</keyword>
<dbReference type="EMBL" id="JANPWB010000011">
    <property type="protein sequence ID" value="KAJ1127854.1"/>
    <property type="molecule type" value="Genomic_DNA"/>
</dbReference>
<dbReference type="Proteomes" id="UP001066276">
    <property type="component" value="Chromosome 7"/>
</dbReference>
<evidence type="ECO:0000313" key="3">
    <source>
        <dbReference type="Proteomes" id="UP001066276"/>
    </source>
</evidence>
<dbReference type="AlphaFoldDB" id="A0AAV7PKW7"/>
<feature type="compositionally biased region" description="Basic and acidic residues" evidence="1">
    <location>
        <begin position="122"/>
        <end position="131"/>
    </location>
</feature>
<sequence length="131" mass="14458">MPRTLCAGSTDRCGRFSAFWLSLPGSGPQAPEGPTRIGERGARSRPALSSLSAKRDSRRFLAILVGVWGVWYARMVPKIIRTPRSLRTRQNQDPGGTRKDKKLPVPGSKEHSNLHVKGGPHKTTDMEKDAR</sequence>
<name>A0AAV7PKW7_PLEWA</name>
<gene>
    <name evidence="2" type="ORF">NDU88_006247</name>
</gene>
<protein>
    <submittedName>
        <fullName evidence="2">Uncharacterized protein</fullName>
    </submittedName>
</protein>
<organism evidence="2 3">
    <name type="scientific">Pleurodeles waltl</name>
    <name type="common">Iberian ribbed newt</name>
    <dbReference type="NCBI Taxonomy" id="8319"/>
    <lineage>
        <taxon>Eukaryota</taxon>
        <taxon>Metazoa</taxon>
        <taxon>Chordata</taxon>
        <taxon>Craniata</taxon>
        <taxon>Vertebrata</taxon>
        <taxon>Euteleostomi</taxon>
        <taxon>Amphibia</taxon>
        <taxon>Batrachia</taxon>
        <taxon>Caudata</taxon>
        <taxon>Salamandroidea</taxon>
        <taxon>Salamandridae</taxon>
        <taxon>Pleurodelinae</taxon>
        <taxon>Pleurodeles</taxon>
    </lineage>
</organism>
<comment type="caution">
    <text evidence="2">The sequence shown here is derived from an EMBL/GenBank/DDBJ whole genome shotgun (WGS) entry which is preliminary data.</text>
</comment>
<proteinExistence type="predicted"/>
<accession>A0AAV7PKW7</accession>
<reference evidence="2" key="1">
    <citation type="journal article" date="2022" name="bioRxiv">
        <title>Sequencing and chromosome-scale assembly of the giantPleurodeles waltlgenome.</title>
        <authorList>
            <person name="Brown T."/>
            <person name="Elewa A."/>
            <person name="Iarovenko S."/>
            <person name="Subramanian E."/>
            <person name="Araus A.J."/>
            <person name="Petzold A."/>
            <person name="Susuki M."/>
            <person name="Suzuki K.-i.T."/>
            <person name="Hayashi T."/>
            <person name="Toyoda A."/>
            <person name="Oliveira C."/>
            <person name="Osipova E."/>
            <person name="Leigh N.D."/>
            <person name="Simon A."/>
            <person name="Yun M.H."/>
        </authorList>
    </citation>
    <scope>NUCLEOTIDE SEQUENCE</scope>
    <source>
        <strain evidence="2">20211129_DDA</strain>
        <tissue evidence="2">Liver</tissue>
    </source>
</reference>
<feature type="region of interest" description="Disordered" evidence="1">
    <location>
        <begin position="24"/>
        <end position="53"/>
    </location>
</feature>
<evidence type="ECO:0000256" key="1">
    <source>
        <dbReference type="SAM" id="MobiDB-lite"/>
    </source>
</evidence>
<feature type="region of interest" description="Disordered" evidence="1">
    <location>
        <begin position="81"/>
        <end position="131"/>
    </location>
</feature>